<accession>A0A6J7ZY47</accession>
<dbReference type="FunFam" id="3.10.250.10:FF:000001">
    <property type="entry name" value="Lysyl oxidase 4 isoform X1"/>
    <property type="match status" value="2"/>
</dbReference>
<protein>
    <submittedName>
        <fullName evidence="7">DMBT1</fullName>
    </submittedName>
</protein>
<feature type="domain" description="SRCR" evidence="6">
    <location>
        <begin position="380"/>
        <end position="480"/>
    </location>
</feature>
<sequence length="481" mass="51888">MVLRYILNGWPSKCPSEDIKPYYSRKNELCSQDGCILWGGRVIIPQPGREAMLNELHQGHPGIPRMKSLGVMPTEVRLTGGDGPWEGTVEVFVDGSWGTICDQNFNLKDARVICRMLGFRRAIQVWQGAAWGVGTGKSLFSYLSCSGNELNIGSCGYRTSGCYHNSDVGIMWVIRLIGGTGPYEGTIELNVNGKLGTICDQQFDIDDANVICQIAGYTRAINAFSNAYFGHGNGSVLLSNVHCSGTEDHIDNCGSSGWYVSSCRHDNDAGVACLSVKLVGGTGPYEGTVELNVNGQWGTICGHNEFDLLDADVICRMAGYSRALQIYTTAHFGQGNGSILLSNPQCSGNEDIIDDCGSNGWYNTGSCTHYYDADVVCQSIRFVGGSGPYEGRVELNINRQWGTICDSNFDLADAQVLCRMAGYPRALQAFTRAAFGGGTGPVFLDNLGCSGNEKHLDRCSSSALFATSCQHSNDIGISCQS</sequence>
<dbReference type="OrthoDB" id="6128208at2759"/>
<dbReference type="AlphaFoldDB" id="A0A6J7ZY47"/>
<dbReference type="PROSITE" id="PS50287">
    <property type="entry name" value="SRCR_2"/>
    <property type="match status" value="4"/>
</dbReference>
<evidence type="ECO:0000256" key="3">
    <source>
        <dbReference type="ARBA" id="ARBA00023157"/>
    </source>
</evidence>
<feature type="disulfide bond" evidence="5">
    <location>
        <begin position="145"/>
        <end position="155"/>
    </location>
</feature>
<keyword evidence="2" id="KW-0677">Repeat</keyword>
<evidence type="ECO:0000259" key="6">
    <source>
        <dbReference type="PROSITE" id="PS50287"/>
    </source>
</evidence>
<dbReference type="PANTHER" id="PTHR48071">
    <property type="entry name" value="SRCR DOMAIN-CONTAINING PROTEIN"/>
    <property type="match status" value="1"/>
</dbReference>
<evidence type="ECO:0000313" key="8">
    <source>
        <dbReference type="Proteomes" id="UP000507470"/>
    </source>
</evidence>
<dbReference type="Proteomes" id="UP000507470">
    <property type="component" value="Unassembled WGS sequence"/>
</dbReference>
<reference evidence="7 8" key="1">
    <citation type="submission" date="2020-06" db="EMBL/GenBank/DDBJ databases">
        <authorList>
            <person name="Li R."/>
            <person name="Bekaert M."/>
        </authorList>
    </citation>
    <scope>NUCLEOTIDE SEQUENCE [LARGE SCALE GENOMIC DNA]</scope>
    <source>
        <strain evidence="8">wild</strain>
    </source>
</reference>
<dbReference type="EMBL" id="CACVKT020000204">
    <property type="protein sequence ID" value="CAC5357498.1"/>
    <property type="molecule type" value="Genomic_DNA"/>
</dbReference>
<feature type="disulfide bond" evidence="5">
    <location>
        <begin position="243"/>
        <end position="253"/>
    </location>
</feature>
<dbReference type="SUPFAM" id="SSF56487">
    <property type="entry name" value="SRCR-like"/>
    <property type="match status" value="4"/>
</dbReference>
<comment type="caution">
    <text evidence="5">Lacks conserved residue(s) required for the propagation of feature annotation.</text>
</comment>
<dbReference type="PROSITE" id="PS00420">
    <property type="entry name" value="SRCR_1"/>
    <property type="match status" value="2"/>
</dbReference>
<feature type="disulfide bond" evidence="5">
    <location>
        <begin position="405"/>
        <end position="469"/>
    </location>
</feature>
<keyword evidence="4" id="KW-0325">Glycoprotein</keyword>
<name>A0A6J7ZY47_MYTCO</name>
<dbReference type="FunFam" id="3.10.250.10:FF:000011">
    <property type="entry name" value="Scavenger receptor class A member 5"/>
    <property type="match status" value="1"/>
</dbReference>
<dbReference type="Gene3D" id="3.10.250.10">
    <property type="entry name" value="SRCR-like domain"/>
    <property type="match status" value="4"/>
</dbReference>
<feature type="domain" description="SRCR" evidence="6">
    <location>
        <begin position="174"/>
        <end position="274"/>
    </location>
</feature>
<dbReference type="PANTHER" id="PTHR48071:SF18">
    <property type="entry name" value="DELETED IN MALIGNANT BRAIN TUMORS 1 PROTEIN-RELATED"/>
    <property type="match status" value="1"/>
</dbReference>
<keyword evidence="8" id="KW-1185">Reference proteome</keyword>
<evidence type="ECO:0000313" key="7">
    <source>
        <dbReference type="EMBL" id="CAC5357498.1"/>
    </source>
</evidence>
<feature type="disulfide bond" evidence="5">
    <location>
        <begin position="449"/>
        <end position="459"/>
    </location>
</feature>
<dbReference type="Pfam" id="PF00530">
    <property type="entry name" value="SRCR"/>
    <property type="match status" value="4"/>
</dbReference>
<proteinExistence type="predicted"/>
<dbReference type="SMART" id="SM00202">
    <property type="entry name" value="SR"/>
    <property type="match status" value="4"/>
</dbReference>
<organism evidence="7 8">
    <name type="scientific">Mytilus coruscus</name>
    <name type="common">Sea mussel</name>
    <dbReference type="NCBI Taxonomy" id="42192"/>
    <lineage>
        <taxon>Eukaryota</taxon>
        <taxon>Metazoa</taxon>
        <taxon>Spiralia</taxon>
        <taxon>Lophotrochozoa</taxon>
        <taxon>Mollusca</taxon>
        <taxon>Bivalvia</taxon>
        <taxon>Autobranchia</taxon>
        <taxon>Pteriomorphia</taxon>
        <taxon>Mytilida</taxon>
        <taxon>Mytiloidea</taxon>
        <taxon>Mytilidae</taxon>
        <taxon>Mytilinae</taxon>
        <taxon>Mytilus</taxon>
    </lineage>
</organism>
<evidence type="ECO:0000256" key="4">
    <source>
        <dbReference type="ARBA" id="ARBA00023180"/>
    </source>
</evidence>
<feature type="domain" description="SRCR" evidence="6">
    <location>
        <begin position="76"/>
        <end position="173"/>
    </location>
</feature>
<keyword evidence="1" id="KW-0732">Signal</keyword>
<feature type="domain" description="SRCR" evidence="6">
    <location>
        <begin position="276"/>
        <end position="378"/>
    </location>
</feature>
<gene>
    <name evidence="7" type="ORF">MCOR_1152</name>
</gene>
<dbReference type="InterPro" id="IPR036772">
    <property type="entry name" value="SRCR-like_dom_sf"/>
</dbReference>
<evidence type="ECO:0000256" key="1">
    <source>
        <dbReference type="ARBA" id="ARBA00022729"/>
    </source>
</evidence>
<evidence type="ECO:0000256" key="5">
    <source>
        <dbReference type="PROSITE-ProRule" id="PRU00196"/>
    </source>
</evidence>
<evidence type="ECO:0000256" key="2">
    <source>
        <dbReference type="ARBA" id="ARBA00022737"/>
    </source>
</evidence>
<dbReference type="PRINTS" id="PR00258">
    <property type="entry name" value="SPERACTRCPTR"/>
</dbReference>
<dbReference type="GO" id="GO:0016020">
    <property type="term" value="C:membrane"/>
    <property type="evidence" value="ECO:0007669"/>
    <property type="project" value="InterPro"/>
</dbReference>
<feature type="disulfide bond" evidence="5">
    <location>
        <begin position="418"/>
        <end position="479"/>
    </location>
</feature>
<keyword evidence="3 5" id="KW-1015">Disulfide bond</keyword>
<feature type="disulfide bond" evidence="5">
    <location>
        <begin position="199"/>
        <end position="263"/>
    </location>
</feature>
<dbReference type="FunFam" id="3.10.250.10:FF:000006">
    <property type="entry name" value="neurotrypsin isoform X2"/>
    <property type="match status" value="1"/>
</dbReference>
<feature type="disulfide bond" evidence="5">
    <location>
        <begin position="346"/>
        <end position="356"/>
    </location>
</feature>
<feature type="disulfide bond" evidence="5">
    <location>
        <begin position="212"/>
        <end position="273"/>
    </location>
</feature>
<dbReference type="InterPro" id="IPR001190">
    <property type="entry name" value="SRCR"/>
</dbReference>